<keyword evidence="9" id="KW-0862">Zinc</keyword>
<dbReference type="InterPro" id="IPR006171">
    <property type="entry name" value="TOPRIM_dom"/>
</dbReference>
<dbReference type="InterPro" id="IPR006295">
    <property type="entry name" value="DNA_primase_DnaG"/>
</dbReference>
<dbReference type="GO" id="GO:0003677">
    <property type="term" value="F:DNA binding"/>
    <property type="evidence" value="ECO:0007669"/>
    <property type="project" value="UniProtKB-KW"/>
</dbReference>
<dbReference type="InterPro" id="IPR030846">
    <property type="entry name" value="DnaG_bac"/>
</dbReference>
<keyword evidence="12" id="KW-0804">Transcription</keyword>
<dbReference type="SMART" id="SM00400">
    <property type="entry name" value="ZnF_CHCC"/>
    <property type="match status" value="1"/>
</dbReference>
<dbReference type="SMART" id="SM00493">
    <property type="entry name" value="TOPRIM"/>
    <property type="match status" value="1"/>
</dbReference>
<evidence type="ECO:0000256" key="8">
    <source>
        <dbReference type="ARBA" id="ARBA00022771"/>
    </source>
</evidence>
<keyword evidence="2" id="KW-0240">DNA-directed RNA polymerase</keyword>
<dbReference type="PANTHER" id="PTHR30313">
    <property type="entry name" value="DNA PRIMASE"/>
    <property type="match status" value="1"/>
</dbReference>
<comment type="cofactor">
    <cofactor evidence="1">
        <name>Zn(2+)</name>
        <dbReference type="ChEBI" id="CHEBI:29105"/>
    </cofactor>
</comment>
<evidence type="ECO:0000256" key="5">
    <source>
        <dbReference type="ARBA" id="ARBA00022695"/>
    </source>
</evidence>
<organism evidence="14">
    <name type="scientific">freshwater metagenome</name>
    <dbReference type="NCBI Taxonomy" id="449393"/>
    <lineage>
        <taxon>unclassified sequences</taxon>
        <taxon>metagenomes</taxon>
        <taxon>ecological metagenomes</taxon>
    </lineage>
</organism>
<accession>A0A6J6ET98</accession>
<evidence type="ECO:0000259" key="13">
    <source>
        <dbReference type="PROSITE" id="PS50880"/>
    </source>
</evidence>
<evidence type="ECO:0000256" key="10">
    <source>
        <dbReference type="ARBA" id="ARBA00022842"/>
    </source>
</evidence>
<dbReference type="InterPro" id="IPR050219">
    <property type="entry name" value="DnaG_primase"/>
</dbReference>
<dbReference type="Gene3D" id="3.40.1360.10">
    <property type="match status" value="1"/>
</dbReference>
<dbReference type="Gene3D" id="3.90.980.10">
    <property type="entry name" value="DNA primase, catalytic core, N-terminal domain"/>
    <property type="match status" value="1"/>
</dbReference>
<dbReference type="SMART" id="SM00766">
    <property type="entry name" value="DnaG_DnaB_bind"/>
    <property type="match status" value="1"/>
</dbReference>
<keyword evidence="3" id="KW-0639">Primosome</keyword>
<evidence type="ECO:0000256" key="11">
    <source>
        <dbReference type="ARBA" id="ARBA00023125"/>
    </source>
</evidence>
<dbReference type="InterPro" id="IPR002694">
    <property type="entry name" value="Znf_CHC2"/>
</dbReference>
<dbReference type="Pfam" id="PF10410">
    <property type="entry name" value="DnaB_bind"/>
    <property type="match status" value="1"/>
</dbReference>
<proteinExistence type="inferred from homology"/>
<feature type="domain" description="Toprim" evidence="13">
    <location>
        <begin position="261"/>
        <end position="347"/>
    </location>
</feature>
<dbReference type="Gene3D" id="1.10.860.10">
    <property type="entry name" value="DNAb Helicase, Chain A"/>
    <property type="match status" value="1"/>
</dbReference>
<evidence type="ECO:0000256" key="1">
    <source>
        <dbReference type="ARBA" id="ARBA00001947"/>
    </source>
</evidence>
<sequence>MAGRIHDEDVAAVRDRSRIDEVVRDYVTLKPAGGGSLKGICPFHDEKSPSFHVTPSKGLWFCFGCNEGGDTVNFLQKVDHLSFTEAIEKLAGKLGMSLRYVASGNNTAKPVGNRTRLIEANRLAEQFYQAQLGTKAAEIGREFLQSRGFDKAAATKFGVGYAPDEWSSLTEHLRASGFTDDELKTAGLAIDGQRGIYDRFRGRLIWPIRDSSGDTIGFGARKLKDNDDGPKYLNTPETPLYKKSQVLYGIDLARKEIARRRQAVIVEGYTDVMAAHLSGVETAVATCGTAFGEDHVRILRRLLMDQEELRGEVIFTFDGDAAGQKAALKAFELDAQITSQTFVAIEPTGLDPCDLRLQHGPEAVRELVARRIPLFEFAIKSNIAQYPIQSPEGRVAATRSVAPLIAGIKDPALRPEYLRLTAGWIGVEPAALKDAIGKKAKAATEDKLPSVDLLDPVVRVEREALKLALQHRELLPDWFAALEQSSFSAAQHQAVFLAIMNASTAADLVAQVLSAATEPEIENLIRALLVEPIQSSEEQLDRYAKAVYARVMELDATRQIADLKRTLQRLNPVDEQAQYDKMFAELVALEQHRRTLREQAMGI</sequence>
<keyword evidence="11" id="KW-0238">DNA-binding</keyword>
<dbReference type="GO" id="GO:0003899">
    <property type="term" value="F:DNA-directed RNA polymerase activity"/>
    <property type="evidence" value="ECO:0007669"/>
    <property type="project" value="InterPro"/>
</dbReference>
<keyword evidence="8" id="KW-0863">Zinc-finger</keyword>
<keyword evidence="5" id="KW-0548">Nucleotidyltransferase</keyword>
<keyword evidence="6" id="KW-0235">DNA replication</keyword>
<dbReference type="FunFam" id="3.90.980.10:FF:000001">
    <property type="entry name" value="DNA primase"/>
    <property type="match status" value="1"/>
</dbReference>
<dbReference type="NCBIfam" id="TIGR01391">
    <property type="entry name" value="dnaG"/>
    <property type="match status" value="1"/>
</dbReference>
<dbReference type="SUPFAM" id="SSF57783">
    <property type="entry name" value="Zinc beta-ribbon"/>
    <property type="match status" value="1"/>
</dbReference>
<dbReference type="Pfam" id="PF08278">
    <property type="entry name" value="DnaG_DnaB_bind"/>
    <property type="match status" value="1"/>
</dbReference>
<dbReference type="GO" id="GO:0008270">
    <property type="term" value="F:zinc ion binding"/>
    <property type="evidence" value="ECO:0007669"/>
    <property type="project" value="UniProtKB-KW"/>
</dbReference>
<dbReference type="PROSITE" id="PS50880">
    <property type="entry name" value="TOPRIM"/>
    <property type="match status" value="1"/>
</dbReference>
<dbReference type="Pfam" id="PF08275">
    <property type="entry name" value="DNAG_N"/>
    <property type="match status" value="1"/>
</dbReference>
<evidence type="ECO:0000256" key="3">
    <source>
        <dbReference type="ARBA" id="ARBA00022515"/>
    </source>
</evidence>
<evidence type="ECO:0000256" key="2">
    <source>
        <dbReference type="ARBA" id="ARBA00022478"/>
    </source>
</evidence>
<dbReference type="EMBL" id="CAEZTT010000074">
    <property type="protein sequence ID" value="CAB4578144.1"/>
    <property type="molecule type" value="Genomic_DNA"/>
</dbReference>
<dbReference type="InterPro" id="IPR013173">
    <property type="entry name" value="DNA_primase_DnaG_DnaB-bd_dom"/>
</dbReference>
<evidence type="ECO:0000256" key="4">
    <source>
        <dbReference type="ARBA" id="ARBA00022679"/>
    </source>
</evidence>
<dbReference type="Pfam" id="PF13662">
    <property type="entry name" value="Toprim_4"/>
    <property type="match status" value="1"/>
</dbReference>
<protein>
    <submittedName>
        <fullName evidence="14">Unannotated protein</fullName>
    </submittedName>
</protein>
<keyword evidence="4" id="KW-0808">Transferase</keyword>
<dbReference type="InterPro" id="IPR019475">
    <property type="entry name" value="DNA_primase_DnaB-bd"/>
</dbReference>
<evidence type="ECO:0000256" key="6">
    <source>
        <dbReference type="ARBA" id="ARBA00022705"/>
    </source>
</evidence>
<keyword evidence="7" id="KW-0479">Metal-binding</keyword>
<dbReference type="InterPro" id="IPR037068">
    <property type="entry name" value="DNA_primase_core_N_sf"/>
</dbReference>
<keyword evidence="10" id="KW-0460">Magnesium</keyword>
<evidence type="ECO:0000256" key="7">
    <source>
        <dbReference type="ARBA" id="ARBA00022723"/>
    </source>
</evidence>
<evidence type="ECO:0000256" key="9">
    <source>
        <dbReference type="ARBA" id="ARBA00022833"/>
    </source>
</evidence>
<dbReference type="HAMAP" id="MF_00974">
    <property type="entry name" value="DNA_primase_DnaG"/>
    <property type="match status" value="1"/>
</dbReference>
<dbReference type="GO" id="GO:1990077">
    <property type="term" value="C:primosome complex"/>
    <property type="evidence" value="ECO:0007669"/>
    <property type="project" value="UniProtKB-KW"/>
</dbReference>
<dbReference type="FunFam" id="3.90.580.10:FF:000001">
    <property type="entry name" value="DNA primase"/>
    <property type="match status" value="1"/>
</dbReference>
<dbReference type="SUPFAM" id="SSF56731">
    <property type="entry name" value="DNA primase core"/>
    <property type="match status" value="1"/>
</dbReference>
<dbReference type="Gene3D" id="3.90.580.10">
    <property type="entry name" value="Zinc finger, CHC2-type domain"/>
    <property type="match status" value="1"/>
</dbReference>
<name>A0A6J6ET98_9ZZZZ</name>
<dbReference type="GO" id="GO:0000428">
    <property type="term" value="C:DNA-directed RNA polymerase complex"/>
    <property type="evidence" value="ECO:0007669"/>
    <property type="project" value="UniProtKB-KW"/>
</dbReference>
<evidence type="ECO:0000256" key="12">
    <source>
        <dbReference type="ARBA" id="ARBA00023163"/>
    </source>
</evidence>
<gene>
    <name evidence="14" type="ORF">UFOPK1726_00707</name>
</gene>
<dbReference type="InterPro" id="IPR034151">
    <property type="entry name" value="TOPRIM_DnaG_bac"/>
</dbReference>
<dbReference type="Pfam" id="PF01807">
    <property type="entry name" value="Zn_ribbon_DnaG"/>
    <property type="match status" value="1"/>
</dbReference>
<dbReference type="InterPro" id="IPR036977">
    <property type="entry name" value="DNA_primase_Znf_CHC2"/>
</dbReference>
<dbReference type="GO" id="GO:0006269">
    <property type="term" value="P:DNA replication, synthesis of primer"/>
    <property type="evidence" value="ECO:0007669"/>
    <property type="project" value="UniProtKB-KW"/>
</dbReference>
<dbReference type="InterPro" id="IPR013264">
    <property type="entry name" value="DNAG_N"/>
</dbReference>
<dbReference type="PIRSF" id="PIRSF002811">
    <property type="entry name" value="DnaG"/>
    <property type="match status" value="1"/>
</dbReference>
<evidence type="ECO:0000313" key="14">
    <source>
        <dbReference type="EMBL" id="CAB4578144.1"/>
    </source>
</evidence>
<dbReference type="PANTHER" id="PTHR30313:SF2">
    <property type="entry name" value="DNA PRIMASE"/>
    <property type="match status" value="1"/>
</dbReference>
<dbReference type="CDD" id="cd03364">
    <property type="entry name" value="TOPRIM_DnaG_primases"/>
    <property type="match status" value="1"/>
</dbReference>
<dbReference type="InterPro" id="IPR016136">
    <property type="entry name" value="DNA_helicase_N/primase_C"/>
</dbReference>
<dbReference type="AlphaFoldDB" id="A0A6J6ET98"/>
<reference evidence="14" key="1">
    <citation type="submission" date="2020-05" db="EMBL/GenBank/DDBJ databases">
        <authorList>
            <person name="Chiriac C."/>
            <person name="Salcher M."/>
            <person name="Ghai R."/>
            <person name="Kavagutti S V."/>
        </authorList>
    </citation>
    <scope>NUCLEOTIDE SEQUENCE</scope>
</reference>
<dbReference type="GO" id="GO:0005737">
    <property type="term" value="C:cytoplasm"/>
    <property type="evidence" value="ECO:0007669"/>
    <property type="project" value="TreeGrafter"/>
</dbReference>